<dbReference type="PANTHER" id="PTHR13847">
    <property type="entry name" value="SARCOSINE DEHYDROGENASE-RELATED"/>
    <property type="match status" value="1"/>
</dbReference>
<dbReference type="Gene3D" id="3.30.9.10">
    <property type="entry name" value="D-Amino Acid Oxidase, subunit A, domain 2"/>
    <property type="match status" value="1"/>
</dbReference>
<evidence type="ECO:0000313" key="4">
    <source>
        <dbReference type="Proteomes" id="UP000324233"/>
    </source>
</evidence>
<organism evidence="3 4">
    <name type="scientific">Aquisphaera giovannonii</name>
    <dbReference type="NCBI Taxonomy" id="406548"/>
    <lineage>
        <taxon>Bacteria</taxon>
        <taxon>Pseudomonadati</taxon>
        <taxon>Planctomycetota</taxon>
        <taxon>Planctomycetia</taxon>
        <taxon>Isosphaerales</taxon>
        <taxon>Isosphaeraceae</taxon>
        <taxon>Aquisphaera</taxon>
    </lineage>
</organism>
<accession>A0A5B9W4I2</accession>
<feature type="domain" description="FAD dependent oxidoreductase" evidence="2">
    <location>
        <begin position="10"/>
        <end position="402"/>
    </location>
</feature>
<dbReference type="Gene3D" id="3.50.50.60">
    <property type="entry name" value="FAD/NAD(P)-binding domain"/>
    <property type="match status" value="2"/>
</dbReference>
<evidence type="ECO:0000259" key="2">
    <source>
        <dbReference type="Pfam" id="PF01266"/>
    </source>
</evidence>
<name>A0A5B9W4I2_9BACT</name>
<reference evidence="3 4" key="1">
    <citation type="submission" date="2019-08" db="EMBL/GenBank/DDBJ databases">
        <title>Deep-cultivation of Planctomycetes and their phenomic and genomic characterization uncovers novel biology.</title>
        <authorList>
            <person name="Wiegand S."/>
            <person name="Jogler M."/>
            <person name="Boedeker C."/>
            <person name="Pinto D."/>
            <person name="Vollmers J."/>
            <person name="Rivas-Marin E."/>
            <person name="Kohn T."/>
            <person name="Peeters S.H."/>
            <person name="Heuer A."/>
            <person name="Rast P."/>
            <person name="Oberbeckmann S."/>
            <person name="Bunk B."/>
            <person name="Jeske O."/>
            <person name="Meyerdierks A."/>
            <person name="Storesund J.E."/>
            <person name="Kallscheuer N."/>
            <person name="Luecker S."/>
            <person name="Lage O.M."/>
            <person name="Pohl T."/>
            <person name="Merkel B.J."/>
            <person name="Hornburger P."/>
            <person name="Mueller R.-W."/>
            <person name="Bruemmer F."/>
            <person name="Labrenz M."/>
            <person name="Spormann A.M."/>
            <person name="Op den Camp H."/>
            <person name="Overmann J."/>
            <person name="Amann R."/>
            <person name="Jetten M.S.M."/>
            <person name="Mascher T."/>
            <person name="Medema M.H."/>
            <person name="Devos D.P."/>
            <person name="Kaster A.-K."/>
            <person name="Ovreas L."/>
            <person name="Rohde M."/>
            <person name="Galperin M.Y."/>
            <person name="Jogler C."/>
        </authorList>
    </citation>
    <scope>NUCLEOTIDE SEQUENCE [LARGE SCALE GENOMIC DNA]</scope>
    <source>
        <strain evidence="3 4">OJF2</strain>
    </source>
</reference>
<sequence>MTATASDEDRVVIVGGGVVGAFSAYYLAKAGHAVTVVDAGPFGGACSRGNCGYICPSHVLPLAGPGAIGTTLRTMMRKGSPIRIGLGTVLSHPGWFLRFARNCNEAAMMAAAGPILALTKSSRALYDEVIAAEDLDCEWDRNGLLFVFRTRAAMDHYAEVDHLLRERFDTPARRLDGDALAAFEPALKPGLPGGWLYEGDAQLRPDRLMAELKRVLEGLGVSILENRKVTGFLRQAGRAAGVRTDGGEIPAGRVVVATGAWTPGLARELGCKVPIQPGKGYSVTYPRPEGSPGVPMIFEEDRVAVSPFHSGFRIGSMMELVGPDASLDPRRLGVLTETANRYLKPQTTGAPEDSWWGWRPMTPDGLPLIGAPPATPNVLVAAGHNMLGMTMGPATGKLVAELVGGEAPHIDPAPYAVGRF</sequence>
<dbReference type="GO" id="GO:0005737">
    <property type="term" value="C:cytoplasm"/>
    <property type="evidence" value="ECO:0007669"/>
    <property type="project" value="TreeGrafter"/>
</dbReference>
<dbReference type="SUPFAM" id="SSF54373">
    <property type="entry name" value="FAD-linked reductases, C-terminal domain"/>
    <property type="match status" value="1"/>
</dbReference>
<dbReference type="PANTHER" id="PTHR13847:SF289">
    <property type="entry name" value="GLYCINE OXIDASE"/>
    <property type="match status" value="1"/>
</dbReference>
<gene>
    <name evidence="3" type="primary">dadA</name>
    <name evidence="3" type="ORF">OJF2_36820</name>
</gene>
<dbReference type="InterPro" id="IPR036188">
    <property type="entry name" value="FAD/NAD-bd_sf"/>
</dbReference>
<dbReference type="EMBL" id="CP042997">
    <property type="protein sequence ID" value="QEH35137.1"/>
    <property type="molecule type" value="Genomic_DNA"/>
</dbReference>
<dbReference type="InterPro" id="IPR006076">
    <property type="entry name" value="FAD-dep_OxRdtase"/>
</dbReference>
<dbReference type="KEGG" id="agv:OJF2_36820"/>
<dbReference type="AlphaFoldDB" id="A0A5B9W4I2"/>
<protein>
    <submittedName>
        <fullName evidence="3">D-amino acid dehydrogenase small subunit</fullName>
        <ecNumber evidence="3">1.4.99.6</ecNumber>
    </submittedName>
</protein>
<dbReference type="Pfam" id="PF01266">
    <property type="entry name" value="DAO"/>
    <property type="match status" value="1"/>
</dbReference>
<dbReference type="Proteomes" id="UP000324233">
    <property type="component" value="Chromosome"/>
</dbReference>
<dbReference type="EC" id="1.4.99.6" evidence="3"/>
<evidence type="ECO:0000313" key="3">
    <source>
        <dbReference type="EMBL" id="QEH35137.1"/>
    </source>
</evidence>
<dbReference type="RefSeq" id="WP_148594970.1">
    <property type="nucleotide sequence ID" value="NZ_CP042997.1"/>
</dbReference>
<dbReference type="GO" id="GO:0016491">
    <property type="term" value="F:oxidoreductase activity"/>
    <property type="evidence" value="ECO:0007669"/>
    <property type="project" value="UniProtKB-KW"/>
</dbReference>
<keyword evidence="1 3" id="KW-0560">Oxidoreductase</keyword>
<dbReference type="OrthoDB" id="9794226at2"/>
<keyword evidence="4" id="KW-1185">Reference proteome</keyword>
<dbReference type="SUPFAM" id="SSF51905">
    <property type="entry name" value="FAD/NAD(P)-binding domain"/>
    <property type="match status" value="1"/>
</dbReference>
<evidence type="ECO:0000256" key="1">
    <source>
        <dbReference type="ARBA" id="ARBA00023002"/>
    </source>
</evidence>
<proteinExistence type="predicted"/>